<dbReference type="Pfam" id="PF01406">
    <property type="entry name" value="tRNA-synt_1e"/>
    <property type="match status" value="1"/>
</dbReference>
<keyword evidence="4" id="KW-0479">Metal-binding</keyword>
<dbReference type="HAMAP" id="MF_00041">
    <property type="entry name" value="Cys_tRNA_synth"/>
    <property type="match status" value="1"/>
</dbReference>
<dbReference type="Gene3D" id="3.40.50.620">
    <property type="entry name" value="HUPs"/>
    <property type="match status" value="1"/>
</dbReference>
<dbReference type="InterPro" id="IPR015803">
    <property type="entry name" value="Cys-tRNA-ligase"/>
</dbReference>
<dbReference type="GO" id="GO:0004817">
    <property type="term" value="F:cysteine-tRNA ligase activity"/>
    <property type="evidence" value="ECO:0007669"/>
    <property type="project" value="UniProtKB-EC"/>
</dbReference>
<keyword evidence="8" id="KW-0648">Protein biosynthesis</keyword>
<dbReference type="Proteomes" id="UP000078348">
    <property type="component" value="Unassembled WGS sequence"/>
</dbReference>
<dbReference type="GO" id="GO:0006423">
    <property type="term" value="P:cysteinyl-tRNA aminoacylation"/>
    <property type="evidence" value="ECO:0007669"/>
    <property type="project" value="InterPro"/>
</dbReference>
<evidence type="ECO:0000256" key="11">
    <source>
        <dbReference type="SAM" id="MobiDB-lite"/>
    </source>
</evidence>
<dbReference type="CDD" id="cd00672">
    <property type="entry name" value="CysRS_core"/>
    <property type="match status" value="1"/>
</dbReference>
<dbReference type="PANTHER" id="PTHR10890">
    <property type="entry name" value="CYSTEINYL-TRNA SYNTHETASE"/>
    <property type="match status" value="1"/>
</dbReference>
<dbReference type="EMBL" id="LXWW01000027">
    <property type="protein sequence ID" value="OAO17522.1"/>
    <property type="molecule type" value="Genomic_DNA"/>
</dbReference>
<keyword evidence="7" id="KW-0067">ATP-binding</keyword>
<dbReference type="SUPFAM" id="SSF47323">
    <property type="entry name" value="Anticodon-binding domain of a subclass of class I aminoacyl-tRNA synthetases"/>
    <property type="match status" value="1"/>
</dbReference>
<sequence>MAEESKTNMCWIQPEIIKDENGEELNKTPIMVTNSLTRTKVPFITMIPRKVLWYSCGPTVYDVAHMGHARTYLSQDIIMRILRDYFNYDVQFVMNITDIDDKIIKRSNERNIPFTELARKYEKEFFEDMKTLGCRTANVITRVSEYVDEIISMIQGIIDNGYAYVANGSVYFDTTAFQKDHTYGKLIPEMVGNVNEEESQEFSSEKKHPNDFALWKASKPGEPEWDSQWGKGRPGWHIECSAMSYSIFKNISDGCIDVHSGGVDLRLPHHTNEMAQSEAFMKCKQSVNYFLHTGHLNIDGLKMSKSLKNFITIRQTLEQFTANQIRMCFLLHKWNTTMNYSDGAMEEAKAKEKVFTEFFQNVKALLRGQSADAPERWDEKEVAMNAALMKCREDVHKCLCDDFDTEGAMAALEALVRAYYQYVEGASHVVAPLVTSVAAYVTSMFKVFGLIDPEVSIGFGQTGGSVDEETVLTPVVNILSEFRTRVKLARNNPAELLRLCDELRDDILPFAGIRLEDTAKGTIWKLQDKETLIAEREEKIRAAKEKEEMKKKQAEEKARKEKEKEEKARIDPKTMFLGMTEQYSKFDEKGIPTHDAKGEEISKSAMKKIMKLYQAQEKLHNAWLEKNKQN</sequence>
<dbReference type="AlphaFoldDB" id="A0A196SMU0"/>
<evidence type="ECO:0000256" key="4">
    <source>
        <dbReference type="ARBA" id="ARBA00022723"/>
    </source>
</evidence>
<evidence type="ECO:0000256" key="7">
    <source>
        <dbReference type="ARBA" id="ARBA00022840"/>
    </source>
</evidence>
<keyword evidence="9 13" id="KW-0030">Aminoacyl-tRNA synthetase</keyword>
<dbReference type="STRING" id="478820.A0A196SMU0"/>
<keyword evidence="3" id="KW-0436">Ligase</keyword>
<dbReference type="SUPFAM" id="SSF52374">
    <property type="entry name" value="Nucleotidylyl transferase"/>
    <property type="match status" value="1"/>
</dbReference>
<evidence type="ECO:0000259" key="12">
    <source>
        <dbReference type="Pfam" id="PF01406"/>
    </source>
</evidence>
<keyword evidence="5" id="KW-0547">Nucleotide-binding</keyword>
<dbReference type="EC" id="6.1.1.16" evidence="2"/>
<feature type="region of interest" description="Disordered" evidence="11">
    <location>
        <begin position="544"/>
        <end position="574"/>
    </location>
</feature>
<dbReference type="InterPro" id="IPR024909">
    <property type="entry name" value="Cys-tRNA/MSH_ligase"/>
</dbReference>
<gene>
    <name evidence="13" type="ORF">AV274_0765</name>
</gene>
<dbReference type="Gene3D" id="1.20.120.1910">
    <property type="entry name" value="Cysteine-tRNA ligase, C-terminal anti-codon recognition domain"/>
    <property type="match status" value="1"/>
</dbReference>
<evidence type="ECO:0000313" key="14">
    <source>
        <dbReference type="Proteomes" id="UP000078348"/>
    </source>
</evidence>
<dbReference type="GO" id="GO:0046872">
    <property type="term" value="F:metal ion binding"/>
    <property type="evidence" value="ECO:0007669"/>
    <property type="project" value="UniProtKB-KW"/>
</dbReference>
<comment type="caution">
    <text evidence="13">The sequence shown here is derived from an EMBL/GenBank/DDBJ whole genome shotgun (WGS) entry which is preliminary data.</text>
</comment>
<keyword evidence="14" id="KW-1185">Reference proteome</keyword>
<dbReference type="OrthoDB" id="438179at2759"/>
<dbReference type="InterPro" id="IPR032678">
    <property type="entry name" value="tRNA-synt_1_cat_dom"/>
</dbReference>
<dbReference type="PRINTS" id="PR00983">
    <property type="entry name" value="TRNASYNTHCYS"/>
</dbReference>
<dbReference type="NCBIfam" id="TIGR00435">
    <property type="entry name" value="cysS"/>
    <property type="match status" value="1"/>
</dbReference>
<dbReference type="FunFam" id="3.40.50.620:FF:000027">
    <property type="entry name" value="Cysteine--tRNA ligase, cytoplasmic"/>
    <property type="match status" value="1"/>
</dbReference>
<dbReference type="InterPro" id="IPR009080">
    <property type="entry name" value="tRNAsynth_Ia_anticodon-bd"/>
</dbReference>
<evidence type="ECO:0000256" key="3">
    <source>
        <dbReference type="ARBA" id="ARBA00022598"/>
    </source>
</evidence>
<dbReference type="InterPro" id="IPR014729">
    <property type="entry name" value="Rossmann-like_a/b/a_fold"/>
</dbReference>
<evidence type="ECO:0000313" key="13">
    <source>
        <dbReference type="EMBL" id="OAO17522.1"/>
    </source>
</evidence>
<dbReference type="GO" id="GO:0005524">
    <property type="term" value="F:ATP binding"/>
    <property type="evidence" value="ECO:0007669"/>
    <property type="project" value="UniProtKB-KW"/>
</dbReference>
<feature type="compositionally biased region" description="Basic and acidic residues" evidence="11">
    <location>
        <begin position="544"/>
        <end position="572"/>
    </location>
</feature>
<proteinExistence type="inferred from homology"/>
<feature type="domain" description="tRNA synthetases class I catalytic" evidence="12">
    <location>
        <begin position="47"/>
        <end position="349"/>
    </location>
</feature>
<dbReference type="PANTHER" id="PTHR10890:SF3">
    <property type="entry name" value="CYSTEINE--TRNA LIGASE, CYTOPLASMIC"/>
    <property type="match status" value="1"/>
</dbReference>
<evidence type="ECO:0000256" key="2">
    <source>
        <dbReference type="ARBA" id="ARBA00012832"/>
    </source>
</evidence>
<evidence type="ECO:0000256" key="8">
    <source>
        <dbReference type="ARBA" id="ARBA00022917"/>
    </source>
</evidence>
<keyword evidence="6" id="KW-0862">Zinc</keyword>
<comment type="cofactor">
    <cofactor evidence="1">
        <name>Zn(2+)</name>
        <dbReference type="ChEBI" id="CHEBI:29105"/>
    </cofactor>
</comment>
<evidence type="ECO:0000256" key="10">
    <source>
        <dbReference type="ARBA" id="ARBA00031499"/>
    </source>
</evidence>
<dbReference type="GO" id="GO:0005737">
    <property type="term" value="C:cytoplasm"/>
    <property type="evidence" value="ECO:0007669"/>
    <property type="project" value="TreeGrafter"/>
</dbReference>
<name>A0A196SMU0_BLAHN</name>
<accession>A0A196SMU0</accession>
<evidence type="ECO:0000256" key="1">
    <source>
        <dbReference type="ARBA" id="ARBA00001947"/>
    </source>
</evidence>
<organism evidence="13 14">
    <name type="scientific">Blastocystis sp. subtype 1 (strain ATCC 50177 / NandII)</name>
    <dbReference type="NCBI Taxonomy" id="478820"/>
    <lineage>
        <taxon>Eukaryota</taxon>
        <taxon>Sar</taxon>
        <taxon>Stramenopiles</taxon>
        <taxon>Bigyra</taxon>
        <taxon>Opalozoa</taxon>
        <taxon>Opalinata</taxon>
        <taxon>Blastocystidae</taxon>
        <taxon>Blastocystis</taxon>
    </lineage>
</organism>
<evidence type="ECO:0000256" key="9">
    <source>
        <dbReference type="ARBA" id="ARBA00023146"/>
    </source>
</evidence>
<protein>
    <recommendedName>
        <fullName evidence="2">cysteine--tRNA ligase</fullName>
        <ecNumber evidence="2">6.1.1.16</ecNumber>
    </recommendedName>
    <alternativeName>
        <fullName evidence="10">Cysteinyl-tRNA synthetase</fullName>
    </alternativeName>
</protein>
<evidence type="ECO:0000256" key="6">
    <source>
        <dbReference type="ARBA" id="ARBA00022833"/>
    </source>
</evidence>
<evidence type="ECO:0000256" key="5">
    <source>
        <dbReference type="ARBA" id="ARBA00022741"/>
    </source>
</evidence>
<reference evidence="13 14" key="1">
    <citation type="submission" date="2016-05" db="EMBL/GenBank/DDBJ databases">
        <title>Nuclear genome of Blastocystis sp. subtype 1 NandII.</title>
        <authorList>
            <person name="Gentekaki E."/>
            <person name="Curtis B."/>
            <person name="Stairs C."/>
            <person name="Eme L."/>
            <person name="Herman E."/>
            <person name="Klimes V."/>
            <person name="Arias M.C."/>
            <person name="Elias M."/>
            <person name="Hilliou F."/>
            <person name="Klute M."/>
            <person name="Malik S.-B."/>
            <person name="Pightling A."/>
            <person name="Rachubinski R."/>
            <person name="Salas D."/>
            <person name="Schlacht A."/>
            <person name="Suga H."/>
            <person name="Archibald J."/>
            <person name="Ball S.G."/>
            <person name="Clark G."/>
            <person name="Dacks J."/>
            <person name="Van Der Giezen M."/>
            <person name="Tsaousis A."/>
            <person name="Roger A."/>
        </authorList>
    </citation>
    <scope>NUCLEOTIDE SEQUENCE [LARGE SCALE GENOMIC DNA]</scope>
    <source>
        <strain evidence="14">ATCC 50177 / NandII</strain>
    </source>
</reference>